<feature type="region of interest" description="Disordered" evidence="1">
    <location>
        <begin position="280"/>
        <end position="337"/>
    </location>
</feature>
<protein>
    <recommendedName>
        <fullName evidence="3">Nucleic-acid-binding protein from transposon X-element</fullName>
    </recommendedName>
</protein>
<reference evidence="2" key="1">
    <citation type="submission" date="2013-07" db="EMBL/GenBank/DDBJ databases">
        <authorList>
            <person name="Geib S."/>
        </authorList>
    </citation>
    <scope>NUCLEOTIDE SEQUENCE</scope>
</reference>
<name>W8BB73_CERCA</name>
<organism evidence="2">
    <name type="scientific">Ceratitis capitata</name>
    <name type="common">Mediterranean fruit fly</name>
    <name type="synonym">Tephritis capitata</name>
    <dbReference type="NCBI Taxonomy" id="7213"/>
    <lineage>
        <taxon>Eukaryota</taxon>
        <taxon>Metazoa</taxon>
        <taxon>Ecdysozoa</taxon>
        <taxon>Arthropoda</taxon>
        <taxon>Hexapoda</taxon>
        <taxon>Insecta</taxon>
        <taxon>Pterygota</taxon>
        <taxon>Neoptera</taxon>
        <taxon>Endopterygota</taxon>
        <taxon>Diptera</taxon>
        <taxon>Brachycera</taxon>
        <taxon>Muscomorpha</taxon>
        <taxon>Tephritoidea</taxon>
        <taxon>Tephritidae</taxon>
        <taxon>Ceratitis</taxon>
        <taxon>Ceratitis</taxon>
    </lineage>
</organism>
<sequence>MPPGPPLVGGNRFALLADKSKIKKKKNKNSLNKKLDLFPELPAVQTNKNPKFVVLEAVDKKKTLSQYSCFAVHRSINVISKEIQSISELRDGNLLLLVNNENVAEKFIASKELHGICAIKAKYHDHLNFNKGTVYAPFLSYVPEDEIIKELSSQGVVAVYKFQKNGVVLLTFDLFHIPEKLNIAWRKVSVRQYFPSPMRCKNCQLLGHTAKFCKRSPACEICSLPPHSPDVCTRIFCANCSSNHHSSSNICEKFLQAKEILKIKITKKCTMREAINFHKNSTPSFTESSPSFYSIAKPNTSQQPEHNQSTYPLTSSTRYSPKDSNHQQNLQSSEIHNRTGSTQISNISINNNSQFIDNNDSLRNYNFSLNSNPQDNNNIHKQYSPDSIDLDKNIQSTDNYNSPRNINSPTNYNLSLNNSVTPDYSSGDTNNLTQQYLPDPTELSESFTQKQLDSTSLAHMQNSSISSNNFSTTNDNFEINFNNYNRTLRDFTDAAMASEEES</sequence>
<feature type="compositionally biased region" description="Low complexity" evidence="1">
    <location>
        <begin position="281"/>
        <end position="294"/>
    </location>
</feature>
<feature type="compositionally biased region" description="Polar residues" evidence="1">
    <location>
        <begin position="366"/>
        <end position="385"/>
    </location>
</feature>
<dbReference type="EMBL" id="GAMC01019461">
    <property type="protein sequence ID" value="JAB87094.1"/>
    <property type="molecule type" value="mRNA"/>
</dbReference>
<proteinExistence type="evidence at transcript level"/>
<accession>W8BB73</accession>
<feature type="compositionally biased region" description="Polar residues" evidence="1">
    <location>
        <begin position="393"/>
        <end position="411"/>
    </location>
</feature>
<evidence type="ECO:0000256" key="1">
    <source>
        <dbReference type="SAM" id="MobiDB-lite"/>
    </source>
</evidence>
<feature type="compositionally biased region" description="Polar residues" evidence="1">
    <location>
        <begin position="297"/>
        <end position="319"/>
    </location>
</feature>
<feature type="region of interest" description="Disordered" evidence="1">
    <location>
        <begin position="366"/>
        <end position="411"/>
    </location>
</feature>
<evidence type="ECO:0000313" key="2">
    <source>
        <dbReference type="EMBL" id="JAB87094.1"/>
    </source>
</evidence>
<reference evidence="2" key="2">
    <citation type="journal article" date="2014" name="BMC Genomics">
        <title>A genomic perspective to assessing quality of mass-reared SIT flies used in Mediterranean fruit fly (Ceratitis capitata) eradication in California.</title>
        <authorList>
            <person name="Calla B."/>
            <person name="Hall B."/>
            <person name="Hou S."/>
            <person name="Geib S.M."/>
        </authorList>
    </citation>
    <scope>NUCLEOTIDE SEQUENCE</scope>
</reference>
<dbReference type="AlphaFoldDB" id="W8BB73"/>
<feature type="compositionally biased region" description="Polar residues" evidence="1">
    <location>
        <begin position="326"/>
        <end position="337"/>
    </location>
</feature>
<evidence type="ECO:0008006" key="3">
    <source>
        <dbReference type="Google" id="ProtNLM"/>
    </source>
</evidence>